<gene>
    <name evidence="2" type="ORF">BDK88_2174</name>
</gene>
<dbReference type="GO" id="GO:0017025">
    <property type="term" value="F:TBP-class protein binding"/>
    <property type="evidence" value="ECO:0007669"/>
    <property type="project" value="InterPro"/>
</dbReference>
<proteinExistence type="predicted"/>
<evidence type="ECO:0000313" key="2">
    <source>
        <dbReference type="EMBL" id="RZV10951.1"/>
    </source>
</evidence>
<dbReference type="InterPro" id="IPR013150">
    <property type="entry name" value="TFIIB_cyclin"/>
</dbReference>
<sequence length="116" mass="12554">MHSARDRIEYEPWLEELSEIADRLELSTEARSCAADLFLADVPDSDRSKQAVLAASVYAGSLVAGDGRTQSAVADAADVSRLSIQSRWKDLLESAGTRAAALVARKDPVQLPRLTL</sequence>
<dbReference type="EMBL" id="SHMP01000004">
    <property type="protein sequence ID" value="RZV10951.1"/>
    <property type="molecule type" value="Genomic_DNA"/>
</dbReference>
<accession>A0A482YE28</accession>
<feature type="domain" description="Transcription factor TFIIB cyclin-like" evidence="1">
    <location>
        <begin position="16"/>
        <end position="93"/>
    </location>
</feature>
<organism evidence="2 3">
    <name type="scientific">Natrinema hispanicum</name>
    <dbReference type="NCBI Taxonomy" id="392421"/>
    <lineage>
        <taxon>Archaea</taxon>
        <taxon>Methanobacteriati</taxon>
        <taxon>Methanobacteriota</taxon>
        <taxon>Stenosarchaea group</taxon>
        <taxon>Halobacteria</taxon>
        <taxon>Halobacteriales</taxon>
        <taxon>Natrialbaceae</taxon>
        <taxon>Natrinema</taxon>
    </lineage>
</organism>
<dbReference type="AlphaFoldDB" id="A0A482YE28"/>
<comment type="caution">
    <text evidence="2">The sequence shown here is derived from an EMBL/GenBank/DDBJ whole genome shotgun (WGS) entry which is preliminary data.</text>
</comment>
<dbReference type="Proteomes" id="UP000291097">
    <property type="component" value="Unassembled WGS sequence"/>
</dbReference>
<dbReference type="Gene3D" id="1.10.472.10">
    <property type="entry name" value="Cyclin-like"/>
    <property type="match status" value="1"/>
</dbReference>
<reference evidence="2 3" key="1">
    <citation type="submission" date="2019-02" db="EMBL/GenBank/DDBJ databases">
        <title>Genomic Encyclopedia of Archaeal and Bacterial Type Strains, Phase II (KMG-II): from individual species to whole genera.</title>
        <authorList>
            <person name="Goeker M."/>
        </authorList>
    </citation>
    <scope>NUCLEOTIDE SEQUENCE [LARGE SCALE GENOMIC DNA]</scope>
    <source>
        <strain evidence="2 3">DSM 18328</strain>
    </source>
</reference>
<name>A0A482YE28_9EURY</name>
<evidence type="ECO:0000313" key="3">
    <source>
        <dbReference type="Proteomes" id="UP000291097"/>
    </source>
</evidence>
<dbReference type="InterPro" id="IPR036915">
    <property type="entry name" value="Cyclin-like_sf"/>
</dbReference>
<protein>
    <submittedName>
        <fullName evidence="2">Transcription factor TFIIB repeat-containing protein</fullName>
    </submittedName>
</protein>
<dbReference type="Pfam" id="PF00382">
    <property type="entry name" value="TFIIB"/>
    <property type="match status" value="1"/>
</dbReference>
<evidence type="ECO:0000259" key="1">
    <source>
        <dbReference type="Pfam" id="PF00382"/>
    </source>
</evidence>
<dbReference type="SUPFAM" id="SSF47954">
    <property type="entry name" value="Cyclin-like"/>
    <property type="match status" value="1"/>
</dbReference>